<protein>
    <recommendedName>
        <fullName evidence="2">RPW8 domain-containing protein</fullName>
    </recommendedName>
</protein>
<gene>
    <name evidence="3" type="ORF">CURHAP_LOCUS45437</name>
</gene>
<keyword evidence="1" id="KW-0812">Transmembrane</keyword>
<feature type="transmembrane region" description="Helical" evidence="1">
    <location>
        <begin position="194"/>
        <end position="214"/>
    </location>
</feature>
<accession>A0A6J5VES9</accession>
<keyword evidence="1" id="KW-1133">Transmembrane helix</keyword>
<proteinExistence type="predicted"/>
<evidence type="ECO:0000313" key="4">
    <source>
        <dbReference type="Proteomes" id="UP000507222"/>
    </source>
</evidence>
<feature type="transmembrane region" description="Helical" evidence="1">
    <location>
        <begin position="220"/>
        <end position="242"/>
    </location>
</feature>
<dbReference type="InterPro" id="IPR008808">
    <property type="entry name" value="Powdery_mildew-R_dom"/>
</dbReference>
<organism evidence="3 4">
    <name type="scientific">Prunus armeniaca</name>
    <name type="common">Apricot</name>
    <name type="synonym">Armeniaca vulgaris</name>
    <dbReference type="NCBI Taxonomy" id="36596"/>
    <lineage>
        <taxon>Eukaryota</taxon>
        <taxon>Viridiplantae</taxon>
        <taxon>Streptophyta</taxon>
        <taxon>Embryophyta</taxon>
        <taxon>Tracheophyta</taxon>
        <taxon>Spermatophyta</taxon>
        <taxon>Magnoliopsida</taxon>
        <taxon>eudicotyledons</taxon>
        <taxon>Gunneridae</taxon>
        <taxon>Pentapetalae</taxon>
        <taxon>rosids</taxon>
        <taxon>fabids</taxon>
        <taxon>Rosales</taxon>
        <taxon>Rosaceae</taxon>
        <taxon>Amygdaloideae</taxon>
        <taxon>Amygdaleae</taxon>
        <taxon>Prunus</taxon>
    </lineage>
</organism>
<feature type="transmembrane region" description="Helical" evidence="1">
    <location>
        <begin position="131"/>
        <end position="153"/>
    </location>
</feature>
<dbReference type="Pfam" id="PF05659">
    <property type="entry name" value="RPW8"/>
    <property type="match status" value="1"/>
</dbReference>
<evidence type="ECO:0000259" key="2">
    <source>
        <dbReference type="PROSITE" id="PS51153"/>
    </source>
</evidence>
<dbReference type="EMBL" id="CAEKDK010000007">
    <property type="protein sequence ID" value="CAB4287490.1"/>
    <property type="molecule type" value="Genomic_DNA"/>
</dbReference>
<dbReference type="Proteomes" id="UP000507222">
    <property type="component" value="Unassembled WGS sequence"/>
</dbReference>
<feature type="domain" description="RPW8" evidence="2">
    <location>
        <begin position="1"/>
        <end position="149"/>
    </location>
</feature>
<keyword evidence="1" id="KW-0472">Membrane</keyword>
<dbReference type="AlphaFoldDB" id="A0A6J5VES9"/>
<name>A0A6J5VES9_PRUAR</name>
<dbReference type="PROSITE" id="PS51153">
    <property type="entry name" value="RPW8"/>
    <property type="match status" value="1"/>
</dbReference>
<evidence type="ECO:0000313" key="3">
    <source>
        <dbReference type="EMBL" id="CAB4287490.1"/>
    </source>
</evidence>
<evidence type="ECO:0000256" key="1">
    <source>
        <dbReference type="SAM" id="Phobius"/>
    </source>
</evidence>
<reference evidence="3 4" key="1">
    <citation type="submission" date="2020-05" db="EMBL/GenBank/DDBJ databases">
        <authorList>
            <person name="Campoy J."/>
            <person name="Schneeberger K."/>
            <person name="Spophaly S."/>
        </authorList>
    </citation>
    <scope>NUCLEOTIDE SEQUENCE [LARGE SCALE GENOMIC DNA]</scope>
    <source>
        <strain evidence="3">PruArmRojPasFocal</strain>
    </source>
</reference>
<sequence>MEGVGEVFLGAAVSELVGFVKKAIKKHTDCPALLRKLDTTLGSLQPLIQEMEKLNRYLGRPKEEIESLERQVHEGITCVRHIYKSKRGKYIWSVPHQHKLSELDASLKGLYEKLGAQTARNGMETLLCTRMIFVLLLVMALGALLLLWSNGLIRLRSKKSPKLLGLKITEKLPLAAMKMDKAITNPVRNAERKWFVSVVAGGLWFLYKFCQEGLLCLLNLLGALLWACVFFGLALLTINLILHICLNIKSSWEWVKAQSKRHIKALSKDW</sequence>